<evidence type="ECO:0000259" key="3">
    <source>
        <dbReference type="PROSITE" id="PS50977"/>
    </source>
</evidence>
<dbReference type="EMBL" id="FQTU01000005">
    <property type="protein sequence ID" value="SHE67448.1"/>
    <property type="molecule type" value="Genomic_DNA"/>
</dbReference>
<dbReference type="OrthoDB" id="9812484at2"/>
<gene>
    <name evidence="4" type="ORF">SAMN02746064_00968</name>
</gene>
<dbReference type="Proteomes" id="UP000184251">
    <property type="component" value="Unassembled WGS sequence"/>
</dbReference>
<keyword evidence="5" id="KW-1185">Reference proteome</keyword>
<name>A0A1M4VEW3_9FIRM</name>
<proteinExistence type="predicted"/>
<reference evidence="4 5" key="1">
    <citation type="submission" date="2016-11" db="EMBL/GenBank/DDBJ databases">
        <authorList>
            <person name="Jaros S."/>
            <person name="Januszkiewicz K."/>
            <person name="Wedrychowicz H."/>
        </authorList>
    </citation>
    <scope>NUCLEOTIDE SEQUENCE [LARGE SCALE GENOMIC DNA]</scope>
    <source>
        <strain evidence="4 5">DSM 14828</strain>
    </source>
</reference>
<evidence type="ECO:0000256" key="2">
    <source>
        <dbReference type="PROSITE-ProRule" id="PRU00335"/>
    </source>
</evidence>
<dbReference type="PROSITE" id="PS50977">
    <property type="entry name" value="HTH_TETR_2"/>
    <property type="match status" value="1"/>
</dbReference>
<dbReference type="PANTHER" id="PTHR43479:SF11">
    <property type="entry name" value="ACREF_ENVCD OPERON REPRESSOR-RELATED"/>
    <property type="match status" value="1"/>
</dbReference>
<evidence type="ECO:0000256" key="1">
    <source>
        <dbReference type="ARBA" id="ARBA00023125"/>
    </source>
</evidence>
<dbReference type="STRING" id="1120975.SAMN02746064_00968"/>
<accession>A0A1M4VEW3</accession>
<dbReference type="Gene3D" id="1.10.357.10">
    <property type="entry name" value="Tetracycline Repressor, domain 2"/>
    <property type="match status" value="1"/>
</dbReference>
<sequence length="202" mass="22702">MSDKMISEKEELILRGAIELLKRGESPYSIKVSDIAKAANVGKGTIYEYFESKEEVIAKSIIYSMELEIKKLESKLKSKKSFRERLESICENLIESIESEQSAFNMLLSAEGMGDFYPAGMSDFDGCSKMIVSINAIIDLVLKPGIEEGIISKENSLFYNRMAVKTVFITIGHYMLKTEFYPGITIEDVKADTYKLVMKALG</sequence>
<evidence type="ECO:0000313" key="4">
    <source>
        <dbReference type="EMBL" id="SHE67448.1"/>
    </source>
</evidence>
<dbReference type="InterPro" id="IPR050624">
    <property type="entry name" value="HTH-type_Tx_Regulator"/>
</dbReference>
<dbReference type="SUPFAM" id="SSF46689">
    <property type="entry name" value="Homeodomain-like"/>
    <property type="match status" value="1"/>
</dbReference>
<keyword evidence="1 2" id="KW-0238">DNA-binding</keyword>
<dbReference type="PANTHER" id="PTHR43479">
    <property type="entry name" value="ACREF/ENVCD OPERON REPRESSOR-RELATED"/>
    <property type="match status" value="1"/>
</dbReference>
<dbReference type="InterPro" id="IPR001647">
    <property type="entry name" value="HTH_TetR"/>
</dbReference>
<dbReference type="AlphaFoldDB" id="A0A1M4VEW3"/>
<dbReference type="InterPro" id="IPR009057">
    <property type="entry name" value="Homeodomain-like_sf"/>
</dbReference>
<dbReference type="GO" id="GO:0003677">
    <property type="term" value="F:DNA binding"/>
    <property type="evidence" value="ECO:0007669"/>
    <property type="project" value="UniProtKB-UniRule"/>
</dbReference>
<feature type="DNA-binding region" description="H-T-H motif" evidence="2">
    <location>
        <begin position="31"/>
        <end position="50"/>
    </location>
</feature>
<dbReference type="RefSeq" id="WP_073269957.1">
    <property type="nucleotide sequence ID" value="NZ_FQTU01000005.1"/>
</dbReference>
<evidence type="ECO:0000313" key="5">
    <source>
        <dbReference type="Proteomes" id="UP000184251"/>
    </source>
</evidence>
<organism evidence="4 5">
    <name type="scientific">Alkalibacter saccharofermentans DSM 14828</name>
    <dbReference type="NCBI Taxonomy" id="1120975"/>
    <lineage>
        <taxon>Bacteria</taxon>
        <taxon>Bacillati</taxon>
        <taxon>Bacillota</taxon>
        <taxon>Clostridia</taxon>
        <taxon>Eubacteriales</taxon>
        <taxon>Eubacteriaceae</taxon>
        <taxon>Alkalibacter</taxon>
    </lineage>
</organism>
<protein>
    <submittedName>
        <fullName evidence="4">Transcriptional regulator, TetR family</fullName>
    </submittedName>
</protein>
<feature type="domain" description="HTH tetR-type" evidence="3">
    <location>
        <begin position="7"/>
        <end position="68"/>
    </location>
</feature>
<dbReference type="Pfam" id="PF00440">
    <property type="entry name" value="TetR_N"/>
    <property type="match status" value="1"/>
</dbReference>